<dbReference type="AlphaFoldDB" id="A0A9E5JMK6"/>
<evidence type="ECO:0000256" key="2">
    <source>
        <dbReference type="ARBA" id="ARBA00022763"/>
    </source>
</evidence>
<keyword evidence="4 5" id="KW-0234">DNA repair</keyword>
<reference evidence="7 8" key="1">
    <citation type="submission" date="2019-06" db="EMBL/GenBank/DDBJ databases">
        <authorList>
            <person name="De-Chao Zhang Q."/>
        </authorList>
    </citation>
    <scope>NUCLEOTIDE SEQUENCE [LARGE SCALE GENOMIC DNA]</scope>
    <source>
        <strain evidence="7 8">KN1116</strain>
    </source>
</reference>
<name>A0A9E5JMK6_9MICO</name>
<evidence type="ECO:0000256" key="4">
    <source>
        <dbReference type="ARBA" id="ARBA00023204"/>
    </source>
</evidence>
<dbReference type="PANTHER" id="PTHR10429:SF0">
    <property type="entry name" value="DNA-3-METHYLADENINE GLYCOSYLASE"/>
    <property type="match status" value="1"/>
</dbReference>
<protein>
    <recommendedName>
        <fullName evidence="5">Putative 3-methyladenine DNA glycosylase</fullName>
        <ecNumber evidence="5">3.2.2.-</ecNumber>
    </recommendedName>
</protein>
<accession>A0A9E5JMK6</accession>
<proteinExistence type="inferred from homology"/>
<dbReference type="SUPFAM" id="SSF50486">
    <property type="entry name" value="FMT C-terminal domain-like"/>
    <property type="match status" value="1"/>
</dbReference>
<dbReference type="HAMAP" id="MF_00527">
    <property type="entry name" value="3MGH"/>
    <property type="match status" value="1"/>
</dbReference>
<comment type="similarity">
    <text evidence="1 5">Belongs to the DNA glycosylase MPG family.</text>
</comment>
<dbReference type="Pfam" id="PF02245">
    <property type="entry name" value="Pur_DNA_glyco"/>
    <property type="match status" value="1"/>
</dbReference>
<dbReference type="Gene3D" id="3.10.300.10">
    <property type="entry name" value="Methylpurine-DNA glycosylase (MPG)"/>
    <property type="match status" value="1"/>
</dbReference>
<comment type="caution">
    <text evidence="7">The sequence shown here is derived from an EMBL/GenBank/DDBJ whole genome shotgun (WGS) entry which is preliminary data.</text>
</comment>
<dbReference type="EC" id="3.2.2.-" evidence="5"/>
<feature type="region of interest" description="Disordered" evidence="6">
    <location>
        <begin position="209"/>
        <end position="240"/>
    </location>
</feature>
<dbReference type="OrthoDB" id="9794313at2"/>
<evidence type="ECO:0000313" key="7">
    <source>
        <dbReference type="EMBL" id="NHF63344.1"/>
    </source>
</evidence>
<dbReference type="InterPro" id="IPR011034">
    <property type="entry name" value="Formyl_transferase-like_C_sf"/>
</dbReference>
<evidence type="ECO:0000313" key="8">
    <source>
        <dbReference type="Proteomes" id="UP000818266"/>
    </source>
</evidence>
<evidence type="ECO:0000256" key="6">
    <source>
        <dbReference type="SAM" id="MobiDB-lite"/>
    </source>
</evidence>
<dbReference type="EMBL" id="VIKT02000013">
    <property type="protein sequence ID" value="NHF63344.1"/>
    <property type="molecule type" value="Genomic_DNA"/>
</dbReference>
<dbReference type="InterPro" id="IPR003180">
    <property type="entry name" value="MPG"/>
</dbReference>
<keyword evidence="3 5" id="KW-0378">Hydrolase</keyword>
<dbReference type="NCBIfam" id="TIGR00567">
    <property type="entry name" value="3mg"/>
    <property type="match status" value="1"/>
</dbReference>
<evidence type="ECO:0000256" key="3">
    <source>
        <dbReference type="ARBA" id="ARBA00022801"/>
    </source>
</evidence>
<dbReference type="CDD" id="cd00540">
    <property type="entry name" value="AAG"/>
    <property type="match status" value="1"/>
</dbReference>
<sequence>MTRVHGELELLQGDPLDVAPRVLGALVHCRGVTVRLTEVEAYRGEDDPGSHAFRGETPRTSPMFAGAGHVYAYFTYGMHTCVNLVCGPAGRAGALLLRAGEVVAGAEAALERRRGGRPERSIPHRDLARGPARLAQALGVTLADSGSLLAPVDDIEADGLRLEPRPAAAPALVARGPRVGVAGPGGGAEYPWRFWLEGEPTVSVYRAAVRRRAAGPQSSGSQSSGPQSSGQRSGPRRAAG</sequence>
<dbReference type="PANTHER" id="PTHR10429">
    <property type="entry name" value="DNA-3-METHYLADENINE GLYCOSYLASE"/>
    <property type="match status" value="1"/>
</dbReference>
<evidence type="ECO:0000256" key="1">
    <source>
        <dbReference type="ARBA" id="ARBA00009232"/>
    </source>
</evidence>
<keyword evidence="2 5" id="KW-0227">DNA damage</keyword>
<keyword evidence="8" id="KW-1185">Reference proteome</keyword>
<reference evidence="7 8" key="2">
    <citation type="submission" date="2020-03" db="EMBL/GenBank/DDBJ databases">
        <title>Chryseoglobus sp. isolated from a deep-sea seamount.</title>
        <authorList>
            <person name="Zhang D.-C."/>
        </authorList>
    </citation>
    <scope>NUCLEOTIDE SEQUENCE [LARGE SCALE GENOMIC DNA]</scope>
    <source>
        <strain evidence="7 8">KN1116</strain>
    </source>
</reference>
<feature type="compositionally biased region" description="Low complexity" evidence="6">
    <location>
        <begin position="214"/>
        <end position="240"/>
    </location>
</feature>
<gene>
    <name evidence="7" type="ORF">FK219_008855</name>
</gene>
<dbReference type="GO" id="GO:0003677">
    <property type="term" value="F:DNA binding"/>
    <property type="evidence" value="ECO:0007669"/>
    <property type="project" value="InterPro"/>
</dbReference>
<evidence type="ECO:0000256" key="5">
    <source>
        <dbReference type="HAMAP-Rule" id="MF_00527"/>
    </source>
</evidence>
<dbReference type="GO" id="GO:0003905">
    <property type="term" value="F:alkylbase DNA N-glycosylase activity"/>
    <property type="evidence" value="ECO:0007669"/>
    <property type="project" value="InterPro"/>
</dbReference>
<dbReference type="GO" id="GO:0006284">
    <property type="term" value="P:base-excision repair"/>
    <property type="evidence" value="ECO:0007669"/>
    <property type="project" value="InterPro"/>
</dbReference>
<dbReference type="InterPro" id="IPR036995">
    <property type="entry name" value="MPG_sf"/>
</dbReference>
<organism evidence="7 8">
    <name type="scientific">Microcella pacifica</name>
    <dbReference type="NCBI Taxonomy" id="2591847"/>
    <lineage>
        <taxon>Bacteria</taxon>
        <taxon>Bacillati</taxon>
        <taxon>Actinomycetota</taxon>
        <taxon>Actinomycetes</taxon>
        <taxon>Micrococcales</taxon>
        <taxon>Microbacteriaceae</taxon>
        <taxon>Microcella</taxon>
    </lineage>
</organism>
<dbReference type="Proteomes" id="UP000818266">
    <property type="component" value="Unassembled WGS sequence"/>
</dbReference>
<dbReference type="NCBIfam" id="NF002003">
    <property type="entry name" value="PRK00802.1-3"/>
    <property type="match status" value="1"/>
</dbReference>
<keyword evidence="7" id="KW-0326">Glycosidase</keyword>